<dbReference type="EMBL" id="CAKOFQ010006781">
    <property type="protein sequence ID" value="CAH1971050.1"/>
    <property type="molecule type" value="Genomic_DNA"/>
</dbReference>
<comment type="caution">
    <text evidence="2">The sequence shown here is derived from an EMBL/GenBank/DDBJ whole genome shotgun (WGS) entry which is preliminary data.</text>
</comment>
<reference evidence="2" key="1">
    <citation type="submission" date="2022-03" db="EMBL/GenBank/DDBJ databases">
        <authorList>
            <person name="Sayadi A."/>
        </authorList>
    </citation>
    <scope>NUCLEOTIDE SEQUENCE</scope>
</reference>
<keyword evidence="1" id="KW-1133">Transmembrane helix</keyword>
<dbReference type="Proteomes" id="UP001152888">
    <property type="component" value="Unassembled WGS sequence"/>
</dbReference>
<name>A0A9P0P803_ACAOB</name>
<feature type="transmembrane region" description="Helical" evidence="1">
    <location>
        <begin position="20"/>
        <end position="40"/>
    </location>
</feature>
<gene>
    <name evidence="2" type="ORF">ACAOBT_LOCUS9238</name>
</gene>
<keyword evidence="1" id="KW-0812">Transmembrane</keyword>
<keyword evidence="1" id="KW-0472">Membrane</keyword>
<evidence type="ECO:0000313" key="2">
    <source>
        <dbReference type="EMBL" id="CAH1971050.1"/>
    </source>
</evidence>
<organism evidence="2 3">
    <name type="scientific">Acanthoscelides obtectus</name>
    <name type="common">Bean weevil</name>
    <name type="synonym">Bruchus obtectus</name>
    <dbReference type="NCBI Taxonomy" id="200917"/>
    <lineage>
        <taxon>Eukaryota</taxon>
        <taxon>Metazoa</taxon>
        <taxon>Ecdysozoa</taxon>
        <taxon>Arthropoda</taxon>
        <taxon>Hexapoda</taxon>
        <taxon>Insecta</taxon>
        <taxon>Pterygota</taxon>
        <taxon>Neoptera</taxon>
        <taxon>Endopterygota</taxon>
        <taxon>Coleoptera</taxon>
        <taxon>Polyphaga</taxon>
        <taxon>Cucujiformia</taxon>
        <taxon>Chrysomeloidea</taxon>
        <taxon>Chrysomelidae</taxon>
        <taxon>Bruchinae</taxon>
        <taxon>Bruchini</taxon>
        <taxon>Acanthoscelides</taxon>
    </lineage>
</organism>
<evidence type="ECO:0000256" key="1">
    <source>
        <dbReference type="SAM" id="Phobius"/>
    </source>
</evidence>
<evidence type="ECO:0000313" key="3">
    <source>
        <dbReference type="Proteomes" id="UP001152888"/>
    </source>
</evidence>
<protein>
    <submittedName>
        <fullName evidence="2">Uncharacterized protein</fullName>
    </submittedName>
</protein>
<accession>A0A9P0P803</accession>
<keyword evidence="3" id="KW-1185">Reference proteome</keyword>
<sequence>MGRRSQDRSWDLLSVDVWKLLSYGQNIVTVFFGFSGILAFEKYDFSADAMRNRKYLHGRDF</sequence>
<proteinExistence type="predicted"/>
<dbReference type="AlphaFoldDB" id="A0A9P0P803"/>